<keyword evidence="1" id="KW-0479">Metal-binding</keyword>
<sequence>MRGVRIYKCHYEGCSKSFSRRGDLTRHTLIHTQDRPHVCSTCGRGFSQASGLKTHQNVHTGDKPHSCTYGCGKAFGDPSSCSRHIKEIHETMNPYRCPGSRCRTSIKRREDSIHLAHRGRGRRGLRANSISPSSPSSSVTSDETAPLIRLPEVSLSEYTAQPMMPSYSPLQTYSNYLTVPTYDISSHHSLSLNPQMVYGLTPSRSSSQTPSLSFSPCPSPGPSIDGYRTPPMPSVGLDHRCKMSYPAAVPTGEADYGLYQVFNAQDAPLIFNVGTWDVAPKPPPQPQDWMNFYS</sequence>
<keyword evidence="4" id="KW-0862">Zinc</keyword>
<evidence type="ECO:0000256" key="1">
    <source>
        <dbReference type="ARBA" id="ARBA00022723"/>
    </source>
</evidence>
<feature type="region of interest" description="Disordered" evidence="6">
    <location>
        <begin position="119"/>
        <end position="145"/>
    </location>
</feature>
<evidence type="ECO:0000256" key="5">
    <source>
        <dbReference type="PROSITE-ProRule" id="PRU00042"/>
    </source>
</evidence>
<dbReference type="GO" id="GO:0008270">
    <property type="term" value="F:zinc ion binding"/>
    <property type="evidence" value="ECO:0007669"/>
    <property type="project" value="UniProtKB-KW"/>
</dbReference>
<proteinExistence type="predicted"/>
<dbReference type="InterPro" id="IPR013087">
    <property type="entry name" value="Znf_C2H2_type"/>
</dbReference>
<dbReference type="GeneID" id="66104165"/>
<evidence type="ECO:0000256" key="2">
    <source>
        <dbReference type="ARBA" id="ARBA00022737"/>
    </source>
</evidence>
<protein>
    <recommendedName>
        <fullName evidence="7">C2H2-type domain-containing protein</fullName>
    </recommendedName>
</protein>
<keyword evidence="2" id="KW-0677">Repeat</keyword>
<dbReference type="FunFam" id="3.30.160.60:FF:000072">
    <property type="entry name" value="zinc finger protein 143 isoform X1"/>
    <property type="match status" value="1"/>
</dbReference>
<gene>
    <name evidence="8" type="ORF">BT62DRAFT_686607</name>
</gene>
<evidence type="ECO:0000313" key="9">
    <source>
        <dbReference type="Proteomes" id="UP000812287"/>
    </source>
</evidence>
<dbReference type="GO" id="GO:0005667">
    <property type="term" value="C:transcription regulator complex"/>
    <property type="evidence" value="ECO:0007669"/>
    <property type="project" value="TreeGrafter"/>
</dbReference>
<feature type="compositionally biased region" description="Low complexity" evidence="6">
    <location>
        <begin position="126"/>
        <end position="138"/>
    </location>
</feature>
<dbReference type="PROSITE" id="PS00028">
    <property type="entry name" value="ZINC_FINGER_C2H2_1"/>
    <property type="match status" value="3"/>
</dbReference>
<organism evidence="8 9">
    <name type="scientific">Guyanagaster necrorhizus</name>
    <dbReference type="NCBI Taxonomy" id="856835"/>
    <lineage>
        <taxon>Eukaryota</taxon>
        <taxon>Fungi</taxon>
        <taxon>Dikarya</taxon>
        <taxon>Basidiomycota</taxon>
        <taxon>Agaricomycotina</taxon>
        <taxon>Agaricomycetes</taxon>
        <taxon>Agaricomycetidae</taxon>
        <taxon>Agaricales</taxon>
        <taxon>Marasmiineae</taxon>
        <taxon>Physalacriaceae</taxon>
        <taxon>Guyanagaster</taxon>
    </lineage>
</organism>
<dbReference type="PANTHER" id="PTHR14003:SF20">
    <property type="entry name" value="FINGER DOMAIN PROTEIN, PUTATIVE (AFU_ORTHOLOGUE AFUA_4G10380)-RELATED"/>
    <property type="match status" value="1"/>
</dbReference>
<reference evidence="8" key="1">
    <citation type="submission" date="2020-11" db="EMBL/GenBank/DDBJ databases">
        <title>Adaptations for nitrogen fixation in a non-lichenized fungal sporocarp promotes dispersal by wood-feeding termites.</title>
        <authorList>
            <consortium name="DOE Joint Genome Institute"/>
            <person name="Koch R.A."/>
            <person name="Yoon G."/>
            <person name="Arayal U."/>
            <person name="Lail K."/>
            <person name="Amirebrahimi M."/>
            <person name="Labutti K."/>
            <person name="Lipzen A."/>
            <person name="Riley R."/>
            <person name="Barry K."/>
            <person name="Henrissat B."/>
            <person name="Grigoriev I.V."/>
            <person name="Herr J.R."/>
            <person name="Aime M.C."/>
        </authorList>
    </citation>
    <scope>NUCLEOTIDE SEQUENCE</scope>
    <source>
        <strain evidence="8">MCA 3950</strain>
    </source>
</reference>
<keyword evidence="9" id="KW-1185">Reference proteome</keyword>
<dbReference type="Proteomes" id="UP000812287">
    <property type="component" value="Unassembled WGS sequence"/>
</dbReference>
<dbReference type="Gene3D" id="3.30.160.60">
    <property type="entry name" value="Classic Zinc Finger"/>
    <property type="match status" value="3"/>
</dbReference>
<dbReference type="GO" id="GO:0000785">
    <property type="term" value="C:chromatin"/>
    <property type="evidence" value="ECO:0007669"/>
    <property type="project" value="TreeGrafter"/>
</dbReference>
<evidence type="ECO:0000313" key="8">
    <source>
        <dbReference type="EMBL" id="KAG7449484.1"/>
    </source>
</evidence>
<evidence type="ECO:0000256" key="3">
    <source>
        <dbReference type="ARBA" id="ARBA00022771"/>
    </source>
</evidence>
<feature type="domain" description="C2H2-type" evidence="7">
    <location>
        <begin position="37"/>
        <end position="64"/>
    </location>
</feature>
<dbReference type="GO" id="GO:0000981">
    <property type="term" value="F:DNA-binding transcription factor activity, RNA polymerase II-specific"/>
    <property type="evidence" value="ECO:0007669"/>
    <property type="project" value="UniProtKB-ARBA"/>
</dbReference>
<dbReference type="AlphaFoldDB" id="A0A9P7VYW0"/>
<dbReference type="OrthoDB" id="654211at2759"/>
<accession>A0A9P7VYW0</accession>
<dbReference type="PANTHER" id="PTHR14003">
    <property type="entry name" value="TRANSCRIPTIONAL REPRESSOR PROTEIN YY"/>
    <property type="match status" value="1"/>
</dbReference>
<feature type="region of interest" description="Disordered" evidence="6">
    <location>
        <begin position="201"/>
        <end position="230"/>
    </location>
</feature>
<dbReference type="GO" id="GO:0000978">
    <property type="term" value="F:RNA polymerase II cis-regulatory region sequence-specific DNA binding"/>
    <property type="evidence" value="ECO:0007669"/>
    <property type="project" value="TreeGrafter"/>
</dbReference>
<dbReference type="Pfam" id="PF00096">
    <property type="entry name" value="zf-C2H2"/>
    <property type="match status" value="2"/>
</dbReference>
<dbReference type="RefSeq" id="XP_043042984.1">
    <property type="nucleotide sequence ID" value="XM_043181869.1"/>
</dbReference>
<name>A0A9P7VYW0_9AGAR</name>
<dbReference type="InterPro" id="IPR036236">
    <property type="entry name" value="Znf_C2H2_sf"/>
</dbReference>
<comment type="caution">
    <text evidence="8">The sequence shown here is derived from an EMBL/GenBank/DDBJ whole genome shotgun (WGS) entry which is preliminary data.</text>
</comment>
<dbReference type="FunFam" id="3.30.160.60:FF:001927">
    <property type="entry name" value="Zinc finger protein 1184"/>
    <property type="match status" value="1"/>
</dbReference>
<evidence type="ECO:0000256" key="4">
    <source>
        <dbReference type="ARBA" id="ARBA00022833"/>
    </source>
</evidence>
<dbReference type="PROSITE" id="PS50157">
    <property type="entry name" value="ZINC_FINGER_C2H2_2"/>
    <property type="match status" value="3"/>
</dbReference>
<feature type="compositionally biased region" description="Low complexity" evidence="6">
    <location>
        <begin position="202"/>
        <end position="216"/>
    </location>
</feature>
<dbReference type="SMART" id="SM00355">
    <property type="entry name" value="ZnF_C2H2"/>
    <property type="match status" value="3"/>
</dbReference>
<keyword evidence="3 5" id="KW-0863">Zinc-finger</keyword>
<feature type="domain" description="C2H2-type" evidence="7">
    <location>
        <begin position="65"/>
        <end position="94"/>
    </location>
</feature>
<evidence type="ECO:0000256" key="6">
    <source>
        <dbReference type="SAM" id="MobiDB-lite"/>
    </source>
</evidence>
<feature type="domain" description="C2H2-type" evidence="7">
    <location>
        <begin position="7"/>
        <end position="36"/>
    </location>
</feature>
<dbReference type="EMBL" id="MU250528">
    <property type="protein sequence ID" value="KAG7449484.1"/>
    <property type="molecule type" value="Genomic_DNA"/>
</dbReference>
<evidence type="ECO:0000259" key="7">
    <source>
        <dbReference type="PROSITE" id="PS50157"/>
    </source>
</evidence>
<dbReference type="GO" id="GO:0031519">
    <property type="term" value="C:PcG protein complex"/>
    <property type="evidence" value="ECO:0007669"/>
    <property type="project" value="TreeGrafter"/>
</dbReference>
<dbReference type="SUPFAM" id="SSF57667">
    <property type="entry name" value="beta-beta-alpha zinc fingers"/>
    <property type="match status" value="2"/>
</dbReference>